<evidence type="ECO:0000256" key="10">
    <source>
        <dbReference type="ARBA" id="ARBA00025699"/>
    </source>
</evidence>
<evidence type="ECO:0000256" key="9">
    <source>
        <dbReference type="ARBA" id="ARBA00022691"/>
    </source>
</evidence>
<dbReference type="PANTHER" id="PTHR30027:SF3">
    <property type="entry name" value="16S RRNA (URACIL(1498)-N(3))-METHYLTRANSFERASE"/>
    <property type="match status" value="1"/>
</dbReference>
<dbReference type="InterPro" id="IPR029026">
    <property type="entry name" value="tRNA_m1G_MTases_N"/>
</dbReference>
<accession>A0A0R1GJE8</accession>
<feature type="domain" description="Ribosomal RNA small subunit methyltransferase E PUA-like" evidence="14">
    <location>
        <begin position="20"/>
        <end position="57"/>
    </location>
</feature>
<dbReference type="SUPFAM" id="SSF75217">
    <property type="entry name" value="alpha/beta knot"/>
    <property type="match status" value="1"/>
</dbReference>
<dbReference type="RefSeq" id="WP_057905186.1">
    <property type="nucleotide sequence ID" value="NZ_AZDA01000093.1"/>
</dbReference>
<evidence type="ECO:0000313" key="16">
    <source>
        <dbReference type="Proteomes" id="UP000051461"/>
    </source>
</evidence>
<comment type="similarity">
    <text evidence="2 12">Belongs to the RNA methyltransferase RsmE family.</text>
</comment>
<evidence type="ECO:0000256" key="1">
    <source>
        <dbReference type="ARBA" id="ARBA00004496"/>
    </source>
</evidence>
<name>A0A0R1GJE8_9LACO</name>
<dbReference type="OrthoDB" id="9815641at2"/>
<dbReference type="InterPro" id="IPR046887">
    <property type="entry name" value="RsmE_PUA-like"/>
</dbReference>
<dbReference type="STRING" id="1423726.FC07_GL000770"/>
<reference evidence="15 16" key="1">
    <citation type="journal article" date="2015" name="Genome Announc.">
        <title>Expanding the biotechnology potential of lactobacilli through comparative genomics of 213 strains and associated genera.</title>
        <authorList>
            <person name="Sun Z."/>
            <person name="Harris H.M."/>
            <person name="McCann A."/>
            <person name="Guo C."/>
            <person name="Argimon S."/>
            <person name="Zhang W."/>
            <person name="Yang X."/>
            <person name="Jeffery I.B."/>
            <person name="Cooney J.C."/>
            <person name="Kagawa T.F."/>
            <person name="Liu W."/>
            <person name="Song Y."/>
            <person name="Salvetti E."/>
            <person name="Wrobel A."/>
            <person name="Rasinkangas P."/>
            <person name="Parkhill J."/>
            <person name="Rea M.C."/>
            <person name="O'Sullivan O."/>
            <person name="Ritari J."/>
            <person name="Douillard F.P."/>
            <person name="Paul Ross R."/>
            <person name="Yang R."/>
            <person name="Briner A.E."/>
            <person name="Felis G.E."/>
            <person name="de Vos W.M."/>
            <person name="Barrangou R."/>
            <person name="Klaenhammer T.R."/>
            <person name="Caufield P.W."/>
            <person name="Cui Y."/>
            <person name="Zhang H."/>
            <person name="O'Toole P.W."/>
        </authorList>
    </citation>
    <scope>NUCLEOTIDE SEQUENCE [LARGE SCALE GENOMIC DNA]</scope>
    <source>
        <strain evidence="15 16">DSM 20003</strain>
    </source>
</reference>
<keyword evidence="6 12" id="KW-0698">rRNA processing</keyword>
<dbReference type="Gene3D" id="3.40.1280.10">
    <property type="match status" value="1"/>
</dbReference>
<dbReference type="EC" id="2.1.1.193" evidence="3 12"/>
<proteinExistence type="inferred from homology"/>
<sequence>MQRYFIDTAMTAAPGTTVTLTGEIAHHIVRVMRMAPKDKVELVFPHQQAYVAELTQTTPTVAARLIAQLSFNSELPVAVTIACGLSKKDKADWIVQKGTELGAQAFVFFASTYAIAKWDPKKQVKKLERLQKIARDAARQSHRLVVPEVRYQKNVTALCQLPKDQGVVAYEEAAKAGETAQLVQVTQQLKPGQRVIGVFGPEGGFAPQEVTQLNAAGFTTVGLGPRILRAETAPMYYLSALSTILELQTPVVQSAYSE</sequence>
<comment type="catalytic activity">
    <reaction evidence="11 12">
        <text>uridine(1498) in 16S rRNA + S-adenosyl-L-methionine = N(3)-methyluridine(1498) in 16S rRNA + S-adenosyl-L-homocysteine + H(+)</text>
        <dbReference type="Rhea" id="RHEA:42920"/>
        <dbReference type="Rhea" id="RHEA-COMP:10283"/>
        <dbReference type="Rhea" id="RHEA-COMP:10284"/>
        <dbReference type="ChEBI" id="CHEBI:15378"/>
        <dbReference type="ChEBI" id="CHEBI:57856"/>
        <dbReference type="ChEBI" id="CHEBI:59789"/>
        <dbReference type="ChEBI" id="CHEBI:65315"/>
        <dbReference type="ChEBI" id="CHEBI:74502"/>
        <dbReference type="EC" id="2.1.1.193"/>
    </reaction>
</comment>
<keyword evidence="5 12" id="KW-0963">Cytoplasm</keyword>
<dbReference type="GO" id="GO:0005737">
    <property type="term" value="C:cytoplasm"/>
    <property type="evidence" value="ECO:0007669"/>
    <property type="project" value="UniProtKB-SubCell"/>
</dbReference>
<comment type="subcellular location">
    <subcellularLocation>
        <location evidence="1 12">Cytoplasm</location>
    </subcellularLocation>
</comment>
<evidence type="ECO:0000256" key="3">
    <source>
        <dbReference type="ARBA" id="ARBA00012328"/>
    </source>
</evidence>
<dbReference type="CDD" id="cd18084">
    <property type="entry name" value="RsmE-like"/>
    <property type="match status" value="1"/>
</dbReference>
<comment type="caution">
    <text evidence="15">The sequence shown here is derived from an EMBL/GenBank/DDBJ whole genome shotgun (WGS) entry which is preliminary data.</text>
</comment>
<dbReference type="NCBIfam" id="NF008691">
    <property type="entry name" value="PRK11713.1-4"/>
    <property type="match status" value="1"/>
</dbReference>
<protein>
    <recommendedName>
        <fullName evidence="4 12">Ribosomal RNA small subunit methyltransferase E</fullName>
        <ecNumber evidence="3 12">2.1.1.193</ecNumber>
    </recommendedName>
</protein>
<dbReference type="Proteomes" id="UP000051461">
    <property type="component" value="Unassembled WGS sequence"/>
</dbReference>
<dbReference type="InterPro" id="IPR006700">
    <property type="entry name" value="RsmE"/>
</dbReference>
<gene>
    <name evidence="15" type="ORF">FC07_GL000770</name>
</gene>
<evidence type="ECO:0000259" key="13">
    <source>
        <dbReference type="Pfam" id="PF04452"/>
    </source>
</evidence>
<keyword evidence="7 12" id="KW-0489">Methyltransferase</keyword>
<dbReference type="PIRSF" id="PIRSF015601">
    <property type="entry name" value="MTase_slr0722"/>
    <property type="match status" value="1"/>
</dbReference>
<dbReference type="InterPro" id="IPR046886">
    <property type="entry name" value="RsmE_MTase_dom"/>
</dbReference>
<dbReference type="InterPro" id="IPR029028">
    <property type="entry name" value="Alpha/beta_knot_MTases"/>
</dbReference>
<evidence type="ECO:0000256" key="6">
    <source>
        <dbReference type="ARBA" id="ARBA00022552"/>
    </source>
</evidence>
<evidence type="ECO:0000256" key="11">
    <source>
        <dbReference type="ARBA" id="ARBA00047944"/>
    </source>
</evidence>
<comment type="function">
    <text evidence="10 12">Specifically methylates the N3 position of the uracil ring of uridine 1498 (m3U1498) in 16S rRNA. Acts on the fully assembled 30S ribosomal subunit.</text>
</comment>
<dbReference type="Pfam" id="PF04452">
    <property type="entry name" value="Methyltrans_RNA"/>
    <property type="match status" value="1"/>
</dbReference>
<organism evidence="15 16">
    <name type="scientific">Loigolactobacillus bifermentans DSM 20003</name>
    <dbReference type="NCBI Taxonomy" id="1423726"/>
    <lineage>
        <taxon>Bacteria</taxon>
        <taxon>Bacillati</taxon>
        <taxon>Bacillota</taxon>
        <taxon>Bacilli</taxon>
        <taxon>Lactobacillales</taxon>
        <taxon>Lactobacillaceae</taxon>
        <taxon>Loigolactobacillus</taxon>
    </lineage>
</organism>
<keyword evidence="16" id="KW-1185">Reference proteome</keyword>
<evidence type="ECO:0000256" key="7">
    <source>
        <dbReference type="ARBA" id="ARBA00022603"/>
    </source>
</evidence>
<dbReference type="Pfam" id="PF20260">
    <property type="entry name" value="PUA_4"/>
    <property type="match status" value="1"/>
</dbReference>
<dbReference type="GO" id="GO:0070475">
    <property type="term" value="P:rRNA base methylation"/>
    <property type="evidence" value="ECO:0007669"/>
    <property type="project" value="TreeGrafter"/>
</dbReference>
<dbReference type="EMBL" id="AZDA01000093">
    <property type="protein sequence ID" value="KRK34205.1"/>
    <property type="molecule type" value="Genomic_DNA"/>
</dbReference>
<evidence type="ECO:0000256" key="4">
    <source>
        <dbReference type="ARBA" id="ARBA00013673"/>
    </source>
</evidence>
<evidence type="ECO:0000256" key="8">
    <source>
        <dbReference type="ARBA" id="ARBA00022679"/>
    </source>
</evidence>
<keyword evidence="9 12" id="KW-0949">S-adenosyl-L-methionine</keyword>
<dbReference type="GO" id="GO:0070042">
    <property type="term" value="F:rRNA (uridine-N3-)-methyltransferase activity"/>
    <property type="evidence" value="ECO:0007669"/>
    <property type="project" value="TreeGrafter"/>
</dbReference>
<evidence type="ECO:0000256" key="2">
    <source>
        <dbReference type="ARBA" id="ARBA00005528"/>
    </source>
</evidence>
<dbReference type="InterPro" id="IPR015947">
    <property type="entry name" value="PUA-like_sf"/>
</dbReference>
<evidence type="ECO:0000256" key="12">
    <source>
        <dbReference type="PIRNR" id="PIRNR015601"/>
    </source>
</evidence>
<evidence type="ECO:0000256" key="5">
    <source>
        <dbReference type="ARBA" id="ARBA00022490"/>
    </source>
</evidence>
<keyword evidence="8 12" id="KW-0808">Transferase</keyword>
<dbReference type="SUPFAM" id="SSF88697">
    <property type="entry name" value="PUA domain-like"/>
    <property type="match status" value="1"/>
</dbReference>
<dbReference type="AlphaFoldDB" id="A0A0R1GJE8"/>
<evidence type="ECO:0000259" key="14">
    <source>
        <dbReference type="Pfam" id="PF20260"/>
    </source>
</evidence>
<dbReference type="NCBIfam" id="TIGR00046">
    <property type="entry name" value="RsmE family RNA methyltransferase"/>
    <property type="match status" value="1"/>
</dbReference>
<feature type="domain" description="Ribosomal RNA small subunit methyltransferase E methyltransferase" evidence="13">
    <location>
        <begin position="74"/>
        <end position="241"/>
    </location>
</feature>
<dbReference type="PATRIC" id="fig|1423726.3.peg.792"/>
<dbReference type="PANTHER" id="PTHR30027">
    <property type="entry name" value="RIBOSOMAL RNA SMALL SUBUNIT METHYLTRANSFERASE E"/>
    <property type="match status" value="1"/>
</dbReference>
<evidence type="ECO:0000313" key="15">
    <source>
        <dbReference type="EMBL" id="KRK34205.1"/>
    </source>
</evidence>